<gene>
    <name evidence="2" type="ORF">MTR_0286s0020</name>
</gene>
<dbReference type="Gene3D" id="3.80.10.10">
    <property type="entry name" value="Ribonuclease Inhibitor"/>
    <property type="match status" value="1"/>
</dbReference>
<keyword evidence="1" id="KW-1133">Transmembrane helix</keyword>
<evidence type="ECO:0000313" key="2">
    <source>
        <dbReference type="EMBL" id="KEH16185.1"/>
    </source>
</evidence>
<dbReference type="PANTHER" id="PTHR11017">
    <property type="entry name" value="LEUCINE-RICH REPEAT-CONTAINING PROTEIN"/>
    <property type="match status" value="1"/>
</dbReference>
<keyword evidence="1" id="KW-0812">Transmembrane</keyword>
<keyword evidence="4" id="KW-1185">Reference proteome</keyword>
<dbReference type="HOGENOM" id="CLU_001561_1_1_1"/>
<evidence type="ECO:0000313" key="3">
    <source>
        <dbReference type="EnsemblPlants" id="KEH16185"/>
    </source>
</evidence>
<dbReference type="SUPFAM" id="SSF52058">
    <property type="entry name" value="L domain-like"/>
    <property type="match status" value="1"/>
</dbReference>
<reference evidence="2 4" key="2">
    <citation type="journal article" date="2014" name="BMC Genomics">
        <title>An improved genome release (version Mt4.0) for the model legume Medicago truncatula.</title>
        <authorList>
            <person name="Tang H."/>
            <person name="Krishnakumar V."/>
            <person name="Bidwell S."/>
            <person name="Rosen B."/>
            <person name="Chan A."/>
            <person name="Zhou S."/>
            <person name="Gentzbittel L."/>
            <person name="Childs K.L."/>
            <person name="Yandell M."/>
            <person name="Gundlach H."/>
            <person name="Mayer K.F."/>
            <person name="Schwartz D.C."/>
            <person name="Town C.D."/>
        </authorList>
    </citation>
    <scope>GENOME REANNOTATION</scope>
    <source>
        <strain evidence="2">A17</strain>
        <strain evidence="3 4">cv. Jemalong A17</strain>
    </source>
</reference>
<sequence length="677" mass="76430">MHDLLRDMGRQIIYEESPFDPENRSRLWRREEVYDVLLKQKGTEAVKGLALVFPRKNKVCLNTKAFKKMNKLRLLQLSGVQLNGDFKYLSGELRWLYWHGFPSTYTPAEFQQGSLIVIQLKYSNLKQIWKKSQLLENLKILNLSHSWDLIETPDFSFMPNLEKLVLKDCPRLTAVSRSIGSLHKLLLINLTDCTSLQKLPRSIYKLKSLETLILSGCSKIDKLEEDLEQMESLKTLIADKTAITKVPFSIVRSKNIGYISLCGFEGFSRDVFPSLIRSWMSPSYNEISLVQTSASMPSLSTFKNLLKLRSLCVECGSDLQLIQNVARVLEVLKATICHKYEANPSATTSQISDMYASPLIDDCLGQVRPSGSNNYLKSVLIQMGTKCQVSNITEDENFQTAEASWDSFVLPCDNNSDWQTFRCKGCCIMFDLPTMKGRNLKSMMLFVVYYSSPESIASEGCQGVLIINYTKATIQAYKRDTLASFEDEDWKNLTSSLEPGNTVEVMAVFAEGFNVEKTTVSLLYDEPIDKEMEQCNAGDEEDITVSGDVNKNVSVSSGDNIDVPEDYNAIGPIQDKNISEDKHWHAVDKNAVVPGDDHSMAANKNYAVSGGGVVPADKNVTFYAEDDNRYLRIFTKLPSLVRAVLISQPFWSSLVGILVWITYRHFKKRSPNLLQGN</sequence>
<dbReference type="EnsemblPlants" id="KEH16185">
    <property type="protein sequence ID" value="KEH16185"/>
    <property type="gene ID" value="MTR_0286s0020"/>
</dbReference>
<dbReference type="EMBL" id="KL403011">
    <property type="protein sequence ID" value="KEH16185.1"/>
    <property type="molecule type" value="Genomic_DNA"/>
</dbReference>
<dbReference type="Proteomes" id="UP000002051">
    <property type="component" value="Unassembled WGS sequence"/>
</dbReference>
<keyword evidence="1" id="KW-0472">Membrane</keyword>
<reference evidence="2 4" key="1">
    <citation type="journal article" date="2011" name="Nature">
        <title>The Medicago genome provides insight into the evolution of rhizobial symbioses.</title>
        <authorList>
            <person name="Young N.D."/>
            <person name="Debelle F."/>
            <person name="Oldroyd G.E."/>
            <person name="Geurts R."/>
            <person name="Cannon S.B."/>
            <person name="Udvardi M.K."/>
            <person name="Benedito V.A."/>
            <person name="Mayer K.F."/>
            <person name="Gouzy J."/>
            <person name="Schoof H."/>
            <person name="Van de Peer Y."/>
            <person name="Proost S."/>
            <person name="Cook D.R."/>
            <person name="Meyers B.C."/>
            <person name="Spannagl M."/>
            <person name="Cheung F."/>
            <person name="De Mita S."/>
            <person name="Krishnakumar V."/>
            <person name="Gundlach H."/>
            <person name="Zhou S."/>
            <person name="Mudge J."/>
            <person name="Bharti A.K."/>
            <person name="Murray J.D."/>
            <person name="Naoumkina M.A."/>
            <person name="Rosen B."/>
            <person name="Silverstein K.A."/>
            <person name="Tang H."/>
            <person name="Rombauts S."/>
            <person name="Zhao P.X."/>
            <person name="Zhou P."/>
            <person name="Barbe V."/>
            <person name="Bardou P."/>
            <person name="Bechner M."/>
            <person name="Bellec A."/>
            <person name="Berger A."/>
            <person name="Berges H."/>
            <person name="Bidwell S."/>
            <person name="Bisseling T."/>
            <person name="Choisne N."/>
            <person name="Couloux A."/>
            <person name="Denny R."/>
            <person name="Deshpande S."/>
            <person name="Dai X."/>
            <person name="Doyle J.J."/>
            <person name="Dudez A.M."/>
            <person name="Farmer A.D."/>
            <person name="Fouteau S."/>
            <person name="Franken C."/>
            <person name="Gibelin C."/>
            <person name="Gish J."/>
            <person name="Goldstein S."/>
            <person name="Gonzalez A.J."/>
            <person name="Green P.J."/>
            <person name="Hallab A."/>
            <person name="Hartog M."/>
            <person name="Hua A."/>
            <person name="Humphray S.J."/>
            <person name="Jeong D.H."/>
            <person name="Jing Y."/>
            <person name="Jocker A."/>
            <person name="Kenton S.M."/>
            <person name="Kim D.J."/>
            <person name="Klee K."/>
            <person name="Lai H."/>
            <person name="Lang C."/>
            <person name="Lin S."/>
            <person name="Macmil S.L."/>
            <person name="Magdelenat G."/>
            <person name="Matthews L."/>
            <person name="McCorrison J."/>
            <person name="Monaghan E.L."/>
            <person name="Mun J.H."/>
            <person name="Najar F.Z."/>
            <person name="Nicholson C."/>
            <person name="Noirot C."/>
            <person name="O'Bleness M."/>
            <person name="Paule C.R."/>
            <person name="Poulain J."/>
            <person name="Prion F."/>
            <person name="Qin B."/>
            <person name="Qu C."/>
            <person name="Retzel E.F."/>
            <person name="Riddle C."/>
            <person name="Sallet E."/>
            <person name="Samain S."/>
            <person name="Samson N."/>
            <person name="Sanders I."/>
            <person name="Saurat O."/>
            <person name="Scarpelli C."/>
            <person name="Schiex T."/>
            <person name="Segurens B."/>
            <person name="Severin A.J."/>
            <person name="Sherrier D.J."/>
            <person name="Shi R."/>
            <person name="Sims S."/>
            <person name="Singer S.R."/>
            <person name="Sinharoy S."/>
            <person name="Sterck L."/>
            <person name="Viollet A."/>
            <person name="Wang B.B."/>
            <person name="Wang K."/>
            <person name="Wang M."/>
            <person name="Wang X."/>
            <person name="Warfsmann J."/>
            <person name="Weissenbach J."/>
            <person name="White D.D."/>
            <person name="White J.D."/>
            <person name="Wiley G.B."/>
            <person name="Wincker P."/>
            <person name="Xing Y."/>
            <person name="Yang L."/>
            <person name="Yao Z."/>
            <person name="Ying F."/>
            <person name="Zhai J."/>
            <person name="Zhou L."/>
            <person name="Zuber A."/>
            <person name="Denarie J."/>
            <person name="Dixon R.A."/>
            <person name="May G.D."/>
            <person name="Schwartz D.C."/>
            <person name="Rogers J."/>
            <person name="Quetier F."/>
            <person name="Town C.D."/>
            <person name="Roe B.A."/>
        </authorList>
    </citation>
    <scope>NUCLEOTIDE SEQUENCE [LARGE SCALE GENOMIC DNA]</scope>
    <source>
        <strain evidence="2">A17</strain>
        <strain evidence="3 4">cv. Jemalong A17</strain>
    </source>
</reference>
<evidence type="ECO:0000313" key="4">
    <source>
        <dbReference type="Proteomes" id="UP000002051"/>
    </source>
</evidence>
<dbReference type="InterPro" id="IPR032675">
    <property type="entry name" value="LRR_dom_sf"/>
</dbReference>
<feature type="transmembrane region" description="Helical" evidence="1">
    <location>
        <begin position="640"/>
        <end position="663"/>
    </location>
</feature>
<reference evidence="3" key="3">
    <citation type="submission" date="2015-06" db="UniProtKB">
        <authorList>
            <consortium name="EnsemblPlants"/>
        </authorList>
    </citation>
    <scope>IDENTIFICATION</scope>
    <source>
        <strain evidence="3">cv. Jemalong A17</strain>
    </source>
</reference>
<dbReference type="PANTHER" id="PTHR11017:SF271">
    <property type="entry name" value="DISEASE RESISTANCE PROTEIN (TIR-NBS-LRR CLASS) FAMILY"/>
    <property type="match status" value="1"/>
</dbReference>
<proteinExistence type="predicted"/>
<dbReference type="STRING" id="3880.A0A072TRJ1"/>
<evidence type="ECO:0000256" key="1">
    <source>
        <dbReference type="SAM" id="Phobius"/>
    </source>
</evidence>
<dbReference type="AlphaFoldDB" id="A0A072TRJ1"/>
<dbReference type="InterPro" id="IPR044974">
    <property type="entry name" value="Disease_R_plants"/>
</dbReference>
<accession>A0A072TRJ1</accession>
<name>A0A072TRJ1_MEDTR</name>
<dbReference type="eggNOG" id="ENOG502QQJE">
    <property type="taxonomic scope" value="Eukaryota"/>
</dbReference>
<dbReference type="PaxDb" id="3880-AES74550"/>
<organism evidence="2 4">
    <name type="scientific">Medicago truncatula</name>
    <name type="common">Barrel medic</name>
    <name type="synonym">Medicago tribuloides</name>
    <dbReference type="NCBI Taxonomy" id="3880"/>
    <lineage>
        <taxon>Eukaryota</taxon>
        <taxon>Viridiplantae</taxon>
        <taxon>Streptophyta</taxon>
        <taxon>Embryophyta</taxon>
        <taxon>Tracheophyta</taxon>
        <taxon>Spermatophyta</taxon>
        <taxon>Magnoliopsida</taxon>
        <taxon>eudicotyledons</taxon>
        <taxon>Gunneridae</taxon>
        <taxon>Pentapetalae</taxon>
        <taxon>rosids</taxon>
        <taxon>fabids</taxon>
        <taxon>Fabales</taxon>
        <taxon>Fabaceae</taxon>
        <taxon>Papilionoideae</taxon>
        <taxon>50 kb inversion clade</taxon>
        <taxon>NPAAA clade</taxon>
        <taxon>Hologalegina</taxon>
        <taxon>IRL clade</taxon>
        <taxon>Trifolieae</taxon>
        <taxon>Medicago</taxon>
    </lineage>
</organism>
<protein>
    <submittedName>
        <fullName evidence="2">TIR-NBS-LRR RCT1-like resistance protein, putative</fullName>
    </submittedName>
</protein>
<dbReference type="GO" id="GO:0006952">
    <property type="term" value="P:defense response"/>
    <property type="evidence" value="ECO:0007669"/>
    <property type="project" value="InterPro"/>
</dbReference>